<protein>
    <recommendedName>
        <fullName evidence="1">ESAT-6-like protein</fullName>
    </recommendedName>
</protein>
<dbReference type="EMBL" id="BAVR01000002">
    <property type="protein sequence ID" value="GAE86936.1"/>
    <property type="molecule type" value="Genomic_DNA"/>
</dbReference>
<dbReference type="Proteomes" id="UP000019109">
    <property type="component" value="Unassembled WGS sequence"/>
</dbReference>
<dbReference type="RefSeq" id="WP_038286719.1">
    <property type="nucleotide sequence ID" value="NZ_BAVR01000002.1"/>
</dbReference>
<dbReference type="InterPro" id="IPR036689">
    <property type="entry name" value="ESAT-6-like_sf"/>
</dbReference>
<dbReference type="InterPro" id="IPR010310">
    <property type="entry name" value="T7SS_ESAT-6-like"/>
</dbReference>
<dbReference type="SUPFAM" id="SSF140453">
    <property type="entry name" value="EsxAB dimer-like"/>
    <property type="match status" value="1"/>
</dbReference>
<evidence type="ECO:0000313" key="4">
    <source>
        <dbReference type="Proteomes" id="UP000019109"/>
    </source>
</evidence>
<evidence type="ECO:0000256" key="1">
    <source>
        <dbReference type="RuleBase" id="RU362001"/>
    </source>
</evidence>
<feature type="coiled-coil region" evidence="2">
    <location>
        <begin position="71"/>
        <end position="98"/>
    </location>
</feature>
<gene>
    <name evidence="3" type="ORF">JCM21531_270</name>
</gene>
<dbReference type="Gene3D" id="1.10.287.1060">
    <property type="entry name" value="ESAT-6-like"/>
    <property type="match status" value="1"/>
</dbReference>
<organism evidence="3 4">
    <name type="scientific">Acetivibrio straminisolvens JCM 21531</name>
    <dbReference type="NCBI Taxonomy" id="1294263"/>
    <lineage>
        <taxon>Bacteria</taxon>
        <taxon>Bacillati</taxon>
        <taxon>Bacillota</taxon>
        <taxon>Clostridia</taxon>
        <taxon>Eubacteriales</taxon>
        <taxon>Oscillospiraceae</taxon>
        <taxon>Acetivibrio</taxon>
    </lineage>
</organism>
<evidence type="ECO:0000313" key="3">
    <source>
        <dbReference type="EMBL" id="GAE86936.1"/>
    </source>
</evidence>
<keyword evidence="2" id="KW-0175">Coiled coil</keyword>
<comment type="caution">
    <text evidence="3">The sequence shown here is derived from an EMBL/GenBank/DDBJ whole genome shotgun (WGS) entry which is preliminary data.</text>
</comment>
<sequence>MANVIRITPVEVRNSARRIKDKSTEARIFLDTVQKEIDSLKSIWEGKAAQAYVDQFIALRKELEGKLNKCLEDLQLSLNSVADALEQADQEIANKLRK</sequence>
<dbReference type="STRING" id="1294263.JCM21531_270"/>
<reference evidence="3" key="1">
    <citation type="journal article" date="2014" name="Genome Announc.">
        <title>Draft Genome Sequence of Clostridium straminisolvens Strain JCM 21531T, Isolated from a Cellulose-Degrading Bacterial Community.</title>
        <authorList>
            <person name="Yuki M."/>
            <person name="Oshima K."/>
            <person name="Suda W."/>
            <person name="Sakamoto M."/>
            <person name="Kitamura K."/>
            <person name="Iida T."/>
            <person name="Hattori M."/>
            <person name="Ohkuma M."/>
        </authorList>
    </citation>
    <scope>NUCLEOTIDE SEQUENCE [LARGE SCALE GENOMIC DNA]</scope>
    <source>
        <strain evidence="3">JCM 21531</strain>
    </source>
</reference>
<name>W4V151_9FIRM</name>
<dbReference type="Pfam" id="PF06013">
    <property type="entry name" value="WXG100"/>
    <property type="match status" value="1"/>
</dbReference>
<evidence type="ECO:0000256" key="2">
    <source>
        <dbReference type="SAM" id="Coils"/>
    </source>
</evidence>
<dbReference type="NCBIfam" id="TIGR03930">
    <property type="entry name" value="WXG100_ESAT6"/>
    <property type="match status" value="1"/>
</dbReference>
<dbReference type="OrthoDB" id="2083166at2"/>
<comment type="similarity">
    <text evidence="1">Belongs to the WXG100 family.</text>
</comment>
<accession>W4V151</accession>
<keyword evidence="4" id="KW-1185">Reference proteome</keyword>
<dbReference type="AlphaFoldDB" id="W4V151"/>
<proteinExistence type="inferred from homology"/>